<dbReference type="NCBIfam" id="TIGR00472">
    <property type="entry name" value="pheT_bact"/>
    <property type="match status" value="1"/>
</dbReference>
<feature type="domain" description="B5" evidence="19">
    <location>
        <begin position="402"/>
        <end position="477"/>
    </location>
</feature>
<feature type="binding site" evidence="15">
    <location>
        <position position="464"/>
    </location>
    <ligand>
        <name>Mg(2+)</name>
        <dbReference type="ChEBI" id="CHEBI:18420"/>
        <note>shared with alpha subunit</note>
    </ligand>
</feature>
<dbReference type="SMART" id="SM00896">
    <property type="entry name" value="FDX-ACB"/>
    <property type="match status" value="1"/>
</dbReference>
<dbReference type="GO" id="GO:0009328">
    <property type="term" value="C:phenylalanine-tRNA ligase complex"/>
    <property type="evidence" value="ECO:0007669"/>
    <property type="project" value="TreeGrafter"/>
</dbReference>
<comment type="catalytic activity">
    <reaction evidence="14 15">
        <text>tRNA(Phe) + L-phenylalanine + ATP = L-phenylalanyl-tRNA(Phe) + AMP + diphosphate + H(+)</text>
        <dbReference type="Rhea" id="RHEA:19413"/>
        <dbReference type="Rhea" id="RHEA-COMP:9668"/>
        <dbReference type="Rhea" id="RHEA-COMP:9699"/>
        <dbReference type="ChEBI" id="CHEBI:15378"/>
        <dbReference type="ChEBI" id="CHEBI:30616"/>
        <dbReference type="ChEBI" id="CHEBI:33019"/>
        <dbReference type="ChEBI" id="CHEBI:58095"/>
        <dbReference type="ChEBI" id="CHEBI:78442"/>
        <dbReference type="ChEBI" id="CHEBI:78531"/>
        <dbReference type="ChEBI" id="CHEBI:456215"/>
        <dbReference type="EC" id="6.1.1.20"/>
    </reaction>
</comment>
<evidence type="ECO:0000256" key="2">
    <source>
        <dbReference type="ARBA" id="ARBA00008653"/>
    </source>
</evidence>
<keyword evidence="5 16" id="KW-0820">tRNA-binding</keyword>
<dbReference type="Pfam" id="PF01588">
    <property type="entry name" value="tRNA_bind"/>
    <property type="match status" value="1"/>
</dbReference>
<feature type="domain" description="TRNA-binding" evidence="17">
    <location>
        <begin position="39"/>
        <end position="149"/>
    </location>
</feature>
<dbReference type="STRING" id="1123029.SAMN02745172_01809"/>
<dbReference type="Gene3D" id="3.50.40.10">
    <property type="entry name" value="Phenylalanyl-trna Synthetase, Chain B, domain 3"/>
    <property type="match status" value="1"/>
</dbReference>
<dbReference type="GO" id="GO:0000287">
    <property type="term" value="F:magnesium ion binding"/>
    <property type="evidence" value="ECO:0007669"/>
    <property type="project" value="UniProtKB-UniRule"/>
</dbReference>
<feature type="binding site" evidence="15">
    <location>
        <position position="455"/>
    </location>
    <ligand>
        <name>Mg(2+)</name>
        <dbReference type="ChEBI" id="CHEBI:18420"/>
        <note>shared with alpha subunit</note>
    </ligand>
</feature>
<evidence type="ECO:0000256" key="13">
    <source>
        <dbReference type="ARBA" id="ARBA00023146"/>
    </source>
</evidence>
<keyword evidence="7 15" id="KW-0479">Metal-binding</keyword>
<evidence type="ECO:0000256" key="6">
    <source>
        <dbReference type="ARBA" id="ARBA00022598"/>
    </source>
</evidence>
<evidence type="ECO:0000256" key="9">
    <source>
        <dbReference type="ARBA" id="ARBA00022840"/>
    </source>
</evidence>
<dbReference type="Pfam" id="PF03483">
    <property type="entry name" value="B3_4"/>
    <property type="match status" value="1"/>
</dbReference>
<evidence type="ECO:0000313" key="21">
    <source>
        <dbReference type="Proteomes" id="UP000186406"/>
    </source>
</evidence>
<dbReference type="Proteomes" id="UP000186406">
    <property type="component" value="Unassembled WGS sequence"/>
</dbReference>
<dbReference type="GO" id="GO:0004826">
    <property type="term" value="F:phenylalanine-tRNA ligase activity"/>
    <property type="evidence" value="ECO:0007669"/>
    <property type="project" value="UniProtKB-UniRule"/>
</dbReference>
<evidence type="ECO:0000259" key="18">
    <source>
        <dbReference type="PROSITE" id="PS51447"/>
    </source>
</evidence>
<dbReference type="PANTHER" id="PTHR10947">
    <property type="entry name" value="PHENYLALANYL-TRNA SYNTHETASE BETA CHAIN AND LEUCINE-RICH REPEAT-CONTAINING PROTEIN 47"/>
    <property type="match status" value="1"/>
</dbReference>
<name>A0A1M7ZIB3_9HYPH</name>
<organism evidence="20 21">
    <name type="scientific">Pseudoxanthobacter soli DSM 19599</name>
    <dbReference type="NCBI Taxonomy" id="1123029"/>
    <lineage>
        <taxon>Bacteria</taxon>
        <taxon>Pseudomonadati</taxon>
        <taxon>Pseudomonadota</taxon>
        <taxon>Alphaproteobacteria</taxon>
        <taxon>Hyphomicrobiales</taxon>
        <taxon>Segnochrobactraceae</taxon>
        <taxon>Pseudoxanthobacter</taxon>
    </lineage>
</organism>
<dbReference type="NCBIfam" id="NF045760">
    <property type="entry name" value="YtpR"/>
    <property type="match status" value="1"/>
</dbReference>
<dbReference type="CDD" id="cd02796">
    <property type="entry name" value="tRNA_bind_bactPheRS"/>
    <property type="match status" value="1"/>
</dbReference>
<evidence type="ECO:0000256" key="11">
    <source>
        <dbReference type="ARBA" id="ARBA00022884"/>
    </source>
</evidence>
<evidence type="ECO:0000256" key="12">
    <source>
        <dbReference type="ARBA" id="ARBA00022917"/>
    </source>
</evidence>
<dbReference type="InterPro" id="IPR045060">
    <property type="entry name" value="Phe-tRNA-ligase_IIc_bsu"/>
</dbReference>
<dbReference type="GO" id="GO:0006432">
    <property type="term" value="P:phenylalanyl-tRNA aminoacylation"/>
    <property type="evidence" value="ECO:0007669"/>
    <property type="project" value="UniProtKB-UniRule"/>
</dbReference>
<dbReference type="Gene3D" id="3.30.70.380">
    <property type="entry name" value="Ferrodoxin-fold anticodon-binding domain"/>
    <property type="match status" value="1"/>
</dbReference>
<accession>A0A1M7ZIB3</accession>
<evidence type="ECO:0000256" key="3">
    <source>
        <dbReference type="ARBA" id="ARBA00011209"/>
    </source>
</evidence>
<evidence type="ECO:0000256" key="8">
    <source>
        <dbReference type="ARBA" id="ARBA00022741"/>
    </source>
</evidence>
<dbReference type="InterPro" id="IPR005146">
    <property type="entry name" value="B3/B4_tRNA-bd"/>
</dbReference>
<dbReference type="Pfam" id="PF17759">
    <property type="entry name" value="tRNA_synthFbeta"/>
    <property type="match status" value="1"/>
</dbReference>
<sequence length="804" mass="84184">MKFTLSWLKDHLETTAGLDEIAARLTTIGLEVEGIENKGAGLEPFVIAEVLTAEKHPNADKLRVLTVDTGAGEPVQVVCGAPNARAGIKAVFAAPGTRMPDSGAELKIGAIRGVESRGMMVSERELKLSDEHNGIIELSPGAPVGTPFAAFAGLDDPVIEIAVTPNRADALGVAGIARDLAASGIGTLKTPPVVAVPGTGPSPTGVRLEFGDTPALCRSFALRLVRGVKNGPSPEWMQRRLKAIGLRPINALVDITNYLTFDRGRPLHVFDAAKVKGDLVVRRGVEGEEIEALDGRTYKVDAAMCVIADDNGLESIAGIMGGEASGCSEATTDVLIESALWDELAIAQTGRRLGLNSDARFRFERGVDPAFNLPGLELATRLVLDLCGGTPSDVVVTGATEFPPRVLDFPFSEVKRISGLDLDASVIASHLERLGFRVTGEGPVASVTVPTWRADVEGKADLVEEVVRMVGVDNIPLKPLARLKPVAARVLTQGQLRARNARRTLAARGLVEALTWSFISRAAATAFGGGKPELALSNPIASDLSDMRPSLIPGLVAAAKRNADRGLGDVALFEIGQIFLGDQPDDQKRVAAGVRTGTAALSGAGRHWAGAGAPVGVFDAKADALAVLESAGAPVERLQVTRDAPAWFHPGRSGTLRLGPLVLGHFGELHPRVAVLLDISGPLAAFEVMFEAVPAPKAKATKAKPPLAVSDLMPVKRDFAFVVDRAVQAADIVKAAAGAEKALVERVSVFDVYEGTGIAPGSKSVAIEVVLAPKERTLTDAEIEAVGARIVAGVEKATGGVLRR</sequence>
<dbReference type="InterPro" id="IPR005147">
    <property type="entry name" value="tRNA_synthase_B5-dom"/>
</dbReference>
<dbReference type="RefSeq" id="WP_073627761.1">
    <property type="nucleotide sequence ID" value="NZ_FRXO01000003.1"/>
</dbReference>
<evidence type="ECO:0000256" key="7">
    <source>
        <dbReference type="ARBA" id="ARBA00022723"/>
    </source>
</evidence>
<dbReference type="InterPro" id="IPR041616">
    <property type="entry name" value="PheRS_beta_core"/>
</dbReference>
<dbReference type="HAMAP" id="MF_00283">
    <property type="entry name" value="Phe_tRNA_synth_beta1"/>
    <property type="match status" value="1"/>
</dbReference>
<dbReference type="SUPFAM" id="SSF55681">
    <property type="entry name" value="Class II aaRS and biotin synthetases"/>
    <property type="match status" value="1"/>
</dbReference>
<keyword evidence="13 15" id="KW-0030">Aminoacyl-tRNA synthetase</keyword>
<dbReference type="SUPFAM" id="SSF50249">
    <property type="entry name" value="Nucleic acid-binding proteins"/>
    <property type="match status" value="1"/>
</dbReference>
<dbReference type="AlphaFoldDB" id="A0A1M7ZIB3"/>
<keyword evidence="6 15" id="KW-0436">Ligase</keyword>
<feature type="binding site" evidence="15">
    <location>
        <position position="465"/>
    </location>
    <ligand>
        <name>Mg(2+)</name>
        <dbReference type="ChEBI" id="CHEBI:18420"/>
        <note>shared with alpha subunit</note>
    </ligand>
</feature>
<dbReference type="EMBL" id="FRXO01000003">
    <property type="protein sequence ID" value="SHO64645.1"/>
    <property type="molecule type" value="Genomic_DNA"/>
</dbReference>
<evidence type="ECO:0000259" key="17">
    <source>
        <dbReference type="PROSITE" id="PS50886"/>
    </source>
</evidence>
<dbReference type="GO" id="GO:0005524">
    <property type="term" value="F:ATP binding"/>
    <property type="evidence" value="ECO:0007669"/>
    <property type="project" value="UniProtKB-UniRule"/>
</dbReference>
<dbReference type="PANTHER" id="PTHR10947:SF0">
    <property type="entry name" value="PHENYLALANINE--TRNA LIGASE BETA SUBUNIT"/>
    <property type="match status" value="1"/>
</dbReference>
<dbReference type="Gene3D" id="3.30.930.10">
    <property type="entry name" value="Bira Bifunctional Protein, Domain 2"/>
    <property type="match status" value="1"/>
</dbReference>
<dbReference type="SMART" id="SM00874">
    <property type="entry name" value="B5"/>
    <property type="match status" value="1"/>
</dbReference>
<keyword evidence="4 15" id="KW-0963">Cytoplasm</keyword>
<keyword evidence="21" id="KW-1185">Reference proteome</keyword>
<gene>
    <name evidence="15" type="primary">pheT</name>
    <name evidence="20" type="ORF">SAMN02745172_01809</name>
</gene>
<dbReference type="OrthoDB" id="9805455at2"/>
<protein>
    <recommendedName>
        <fullName evidence="15">Phenylalanine--tRNA ligase beta subunit</fullName>
        <ecNumber evidence="15">6.1.1.20</ecNumber>
    </recommendedName>
    <alternativeName>
        <fullName evidence="15">Phenylalanyl-tRNA synthetase beta subunit</fullName>
        <shortName evidence="15">PheRS</shortName>
    </alternativeName>
</protein>
<dbReference type="InterPro" id="IPR005121">
    <property type="entry name" value="Fdx_antiC-bd"/>
</dbReference>
<evidence type="ECO:0000256" key="14">
    <source>
        <dbReference type="ARBA" id="ARBA00049255"/>
    </source>
</evidence>
<evidence type="ECO:0000256" key="5">
    <source>
        <dbReference type="ARBA" id="ARBA00022555"/>
    </source>
</evidence>
<comment type="subunit">
    <text evidence="3 15">Tetramer of two alpha and two beta subunits.</text>
</comment>
<keyword evidence="9 15" id="KW-0067">ATP-binding</keyword>
<evidence type="ECO:0000256" key="1">
    <source>
        <dbReference type="ARBA" id="ARBA00004496"/>
    </source>
</evidence>
<dbReference type="FunFam" id="2.40.50.140:FF:000045">
    <property type="entry name" value="Phenylalanine--tRNA ligase beta subunit"/>
    <property type="match status" value="1"/>
</dbReference>
<dbReference type="FunFam" id="3.30.70.380:FF:000001">
    <property type="entry name" value="Phenylalanine--tRNA ligase beta subunit"/>
    <property type="match status" value="1"/>
</dbReference>
<feature type="domain" description="FDX-ACB" evidence="18">
    <location>
        <begin position="710"/>
        <end position="803"/>
    </location>
</feature>
<comment type="similarity">
    <text evidence="2 15">Belongs to the phenylalanyl-tRNA synthetase beta subunit family. Type 1 subfamily.</text>
</comment>
<dbReference type="InterPro" id="IPR004532">
    <property type="entry name" value="Phe-tRNA-ligase_IIc_bsu_bact"/>
</dbReference>
<dbReference type="Pfam" id="PF03484">
    <property type="entry name" value="B5"/>
    <property type="match status" value="1"/>
</dbReference>
<dbReference type="PROSITE" id="PS51483">
    <property type="entry name" value="B5"/>
    <property type="match status" value="1"/>
</dbReference>
<dbReference type="InterPro" id="IPR002547">
    <property type="entry name" value="tRNA-bd_dom"/>
</dbReference>
<evidence type="ECO:0000313" key="20">
    <source>
        <dbReference type="EMBL" id="SHO64645.1"/>
    </source>
</evidence>
<dbReference type="EC" id="6.1.1.20" evidence="15"/>
<dbReference type="SMART" id="SM00873">
    <property type="entry name" value="B3_4"/>
    <property type="match status" value="1"/>
</dbReference>
<dbReference type="InterPro" id="IPR020825">
    <property type="entry name" value="Phe-tRNA_synthase-like_B3/B4"/>
</dbReference>
<evidence type="ECO:0000256" key="15">
    <source>
        <dbReference type="HAMAP-Rule" id="MF_00283"/>
    </source>
</evidence>
<evidence type="ECO:0000256" key="4">
    <source>
        <dbReference type="ARBA" id="ARBA00022490"/>
    </source>
</evidence>
<dbReference type="Gene3D" id="2.40.50.140">
    <property type="entry name" value="Nucleic acid-binding proteins"/>
    <property type="match status" value="1"/>
</dbReference>
<dbReference type="PROSITE" id="PS50886">
    <property type="entry name" value="TRBD"/>
    <property type="match status" value="1"/>
</dbReference>
<keyword evidence="10 15" id="KW-0460">Magnesium</keyword>
<evidence type="ECO:0000256" key="16">
    <source>
        <dbReference type="PROSITE-ProRule" id="PRU00209"/>
    </source>
</evidence>
<evidence type="ECO:0000259" key="19">
    <source>
        <dbReference type="PROSITE" id="PS51483"/>
    </source>
</evidence>
<reference evidence="20 21" key="1">
    <citation type="submission" date="2016-12" db="EMBL/GenBank/DDBJ databases">
        <authorList>
            <person name="Song W.-J."/>
            <person name="Kurnit D.M."/>
        </authorList>
    </citation>
    <scope>NUCLEOTIDE SEQUENCE [LARGE SCALE GENOMIC DNA]</scope>
    <source>
        <strain evidence="20 21">DSM 19599</strain>
    </source>
</reference>
<dbReference type="PROSITE" id="PS51447">
    <property type="entry name" value="FDX_ACB"/>
    <property type="match status" value="1"/>
</dbReference>
<dbReference type="SUPFAM" id="SSF54991">
    <property type="entry name" value="Anticodon-binding domain of PheRS"/>
    <property type="match status" value="1"/>
</dbReference>
<comment type="subcellular location">
    <subcellularLocation>
        <location evidence="1 15">Cytoplasm</location>
    </subcellularLocation>
</comment>
<keyword evidence="8 15" id="KW-0547">Nucleotide-binding</keyword>
<dbReference type="InterPro" id="IPR036690">
    <property type="entry name" value="Fdx_antiC-bd_sf"/>
</dbReference>
<evidence type="ECO:0000256" key="10">
    <source>
        <dbReference type="ARBA" id="ARBA00022842"/>
    </source>
</evidence>
<dbReference type="SUPFAM" id="SSF46955">
    <property type="entry name" value="Putative DNA-binding domain"/>
    <property type="match status" value="1"/>
</dbReference>
<keyword evidence="12 15" id="KW-0648">Protein biosynthesis</keyword>
<dbReference type="InterPro" id="IPR033714">
    <property type="entry name" value="tRNA_bind_bactPheRS"/>
</dbReference>
<feature type="binding site" evidence="15">
    <location>
        <position position="461"/>
    </location>
    <ligand>
        <name>Mg(2+)</name>
        <dbReference type="ChEBI" id="CHEBI:18420"/>
        <note>shared with alpha subunit</note>
    </ligand>
</feature>
<dbReference type="Gene3D" id="3.30.56.10">
    <property type="match status" value="2"/>
</dbReference>
<dbReference type="SUPFAM" id="SSF56037">
    <property type="entry name" value="PheT/TilS domain"/>
    <property type="match status" value="1"/>
</dbReference>
<dbReference type="CDD" id="cd00769">
    <property type="entry name" value="PheRS_beta_core"/>
    <property type="match status" value="1"/>
</dbReference>
<dbReference type="InterPro" id="IPR045864">
    <property type="entry name" value="aa-tRNA-synth_II/BPL/LPL"/>
</dbReference>
<dbReference type="InterPro" id="IPR012340">
    <property type="entry name" value="NA-bd_OB-fold"/>
</dbReference>
<proteinExistence type="inferred from homology"/>
<dbReference type="Pfam" id="PF03147">
    <property type="entry name" value="FDX-ACB"/>
    <property type="match status" value="1"/>
</dbReference>
<dbReference type="InterPro" id="IPR009061">
    <property type="entry name" value="DNA-bd_dom_put_sf"/>
</dbReference>
<keyword evidence="11 16" id="KW-0694">RNA-binding</keyword>
<dbReference type="GO" id="GO:0000049">
    <property type="term" value="F:tRNA binding"/>
    <property type="evidence" value="ECO:0007669"/>
    <property type="project" value="UniProtKB-UniRule"/>
</dbReference>
<comment type="cofactor">
    <cofactor evidence="15">
        <name>Mg(2+)</name>
        <dbReference type="ChEBI" id="CHEBI:18420"/>
    </cofactor>
    <text evidence="15">Binds 2 magnesium ions per tetramer.</text>
</comment>